<evidence type="ECO:0000256" key="5">
    <source>
        <dbReference type="ARBA" id="ARBA00022692"/>
    </source>
</evidence>
<evidence type="ECO:0000256" key="12">
    <source>
        <dbReference type="RuleBase" id="RU362069"/>
    </source>
</evidence>
<evidence type="ECO:0000256" key="10">
    <source>
        <dbReference type="ARBA" id="ARBA00023143"/>
    </source>
</evidence>
<keyword evidence="14" id="KW-0966">Cell projection</keyword>
<keyword evidence="10" id="KW-0975">Bacterial flagellum</keyword>
<comment type="similarity">
    <text evidence="1 12">Belongs to the FliP/MopC/SpaP family.</text>
</comment>
<reference evidence="14 15" key="1">
    <citation type="submission" date="2019-06" db="EMBL/GenBank/DDBJ databases">
        <authorList>
            <person name="Lee I."/>
            <person name="Jang G.I."/>
            <person name="Hwang C.Y."/>
        </authorList>
    </citation>
    <scope>NUCLEOTIDE SEQUENCE [LARGE SCALE GENOMIC DNA]</scope>
    <source>
        <strain evidence="14 15">PAMC 28131</strain>
    </source>
</reference>
<keyword evidence="9 12" id="KW-0472">Membrane</keyword>
<keyword evidence="6 12" id="KW-1005">Bacterial flagellum biogenesis</keyword>
<keyword evidence="5 12" id="KW-0812">Transmembrane</keyword>
<feature type="transmembrane region" description="Helical" evidence="12">
    <location>
        <begin position="199"/>
        <end position="224"/>
    </location>
</feature>
<keyword evidence="3 12" id="KW-0813">Transport</keyword>
<keyword evidence="7 12" id="KW-0653">Protein transport</keyword>
<dbReference type="PRINTS" id="PR01302">
    <property type="entry name" value="TYPE3IMPPROT"/>
</dbReference>
<dbReference type="InterPro" id="IPR005838">
    <property type="entry name" value="T3SS_IM_P"/>
</dbReference>
<dbReference type="PANTHER" id="PTHR30587">
    <property type="entry name" value="FLAGELLAR BIOSYNTHETIC PROTEIN FLIP"/>
    <property type="match status" value="1"/>
</dbReference>
<name>A0A501XI98_9SPHN</name>
<protein>
    <recommendedName>
        <fullName evidence="2 12">Flagellar biosynthetic protein FliP</fullName>
    </recommendedName>
</protein>
<dbReference type="GO" id="GO:0009306">
    <property type="term" value="P:protein secretion"/>
    <property type="evidence" value="ECO:0007669"/>
    <property type="project" value="UniProtKB-UniRule"/>
</dbReference>
<dbReference type="InterPro" id="IPR005837">
    <property type="entry name" value="FliP"/>
</dbReference>
<keyword evidence="15" id="KW-1185">Reference proteome</keyword>
<evidence type="ECO:0000313" key="15">
    <source>
        <dbReference type="Proteomes" id="UP000319897"/>
    </source>
</evidence>
<keyword evidence="11 12" id="KW-1006">Bacterial flagellum protein export</keyword>
<evidence type="ECO:0000256" key="8">
    <source>
        <dbReference type="ARBA" id="ARBA00022989"/>
    </source>
</evidence>
<keyword evidence="14" id="KW-0282">Flagellum</keyword>
<comment type="caution">
    <text evidence="14">The sequence shown here is derived from an EMBL/GenBank/DDBJ whole genome shotgun (WGS) entry which is preliminary data.</text>
</comment>
<comment type="function">
    <text evidence="12">Plays a role in the flagellum-specific transport system.</text>
</comment>
<dbReference type="EMBL" id="VFSU01000028">
    <property type="protein sequence ID" value="TPE60139.1"/>
    <property type="molecule type" value="Genomic_DNA"/>
</dbReference>
<evidence type="ECO:0000256" key="11">
    <source>
        <dbReference type="ARBA" id="ARBA00023225"/>
    </source>
</evidence>
<feature type="transmembrane region" description="Helical" evidence="12">
    <location>
        <begin position="61"/>
        <end position="91"/>
    </location>
</feature>
<evidence type="ECO:0000256" key="1">
    <source>
        <dbReference type="ARBA" id="ARBA00006257"/>
    </source>
</evidence>
<evidence type="ECO:0000256" key="3">
    <source>
        <dbReference type="ARBA" id="ARBA00022448"/>
    </source>
</evidence>
<dbReference type="PRINTS" id="PR00951">
    <property type="entry name" value="FLGBIOSNFLIP"/>
</dbReference>
<dbReference type="GO" id="GO:0009425">
    <property type="term" value="C:bacterial-type flagellum basal body"/>
    <property type="evidence" value="ECO:0007669"/>
    <property type="project" value="UniProtKB-SubCell"/>
</dbReference>
<dbReference type="GO" id="GO:0044781">
    <property type="term" value="P:bacterial-type flagellum organization"/>
    <property type="evidence" value="ECO:0007669"/>
    <property type="project" value="UniProtKB-UniRule"/>
</dbReference>
<keyword evidence="14" id="KW-0969">Cilium</keyword>
<dbReference type="NCBIfam" id="TIGR01103">
    <property type="entry name" value="fliP"/>
    <property type="match status" value="1"/>
</dbReference>
<dbReference type="RefSeq" id="WP_140928665.1">
    <property type="nucleotide sequence ID" value="NZ_VFSU01000028.1"/>
</dbReference>
<feature type="chain" id="PRO_5021230901" description="Flagellar biosynthetic protein FliP" evidence="13">
    <location>
        <begin position="31"/>
        <end position="262"/>
    </location>
</feature>
<feature type="transmembrane region" description="Helical" evidence="12">
    <location>
        <begin position="103"/>
        <end position="122"/>
    </location>
</feature>
<proteinExistence type="inferred from homology"/>
<keyword evidence="13" id="KW-0732">Signal</keyword>
<evidence type="ECO:0000256" key="7">
    <source>
        <dbReference type="ARBA" id="ARBA00022927"/>
    </source>
</evidence>
<dbReference type="GO" id="GO:0005886">
    <property type="term" value="C:plasma membrane"/>
    <property type="evidence" value="ECO:0007669"/>
    <property type="project" value="UniProtKB-SubCell"/>
</dbReference>
<feature type="transmembrane region" description="Helical" evidence="12">
    <location>
        <begin position="236"/>
        <end position="257"/>
    </location>
</feature>
<evidence type="ECO:0000256" key="6">
    <source>
        <dbReference type="ARBA" id="ARBA00022795"/>
    </source>
</evidence>
<comment type="subcellular location">
    <subcellularLocation>
        <location evidence="12">Cell membrane</location>
        <topology evidence="12">Multi-pass membrane protein</topology>
    </subcellularLocation>
    <subcellularLocation>
        <location evidence="12">Bacterial flagellum basal body</location>
    </subcellularLocation>
</comment>
<dbReference type="PANTHER" id="PTHR30587:SF0">
    <property type="entry name" value="FLAGELLAR BIOSYNTHETIC PROTEIN FLIP"/>
    <property type="match status" value="1"/>
</dbReference>
<gene>
    <name evidence="12 14" type="primary">fliP</name>
    <name evidence="14" type="ORF">FJQ54_12070</name>
</gene>
<evidence type="ECO:0000256" key="2">
    <source>
        <dbReference type="ARBA" id="ARBA00021714"/>
    </source>
</evidence>
<dbReference type="Proteomes" id="UP000319897">
    <property type="component" value="Unassembled WGS sequence"/>
</dbReference>
<dbReference type="Pfam" id="PF00813">
    <property type="entry name" value="FliP"/>
    <property type="match status" value="1"/>
</dbReference>
<evidence type="ECO:0000256" key="13">
    <source>
        <dbReference type="SAM" id="SignalP"/>
    </source>
</evidence>
<dbReference type="NCBIfam" id="NF009438">
    <property type="entry name" value="PRK12797.1"/>
    <property type="match status" value="1"/>
</dbReference>
<evidence type="ECO:0000313" key="14">
    <source>
        <dbReference type="EMBL" id="TPE60139.1"/>
    </source>
</evidence>
<keyword evidence="8 12" id="KW-1133">Transmembrane helix</keyword>
<dbReference type="OrthoDB" id="9805111at2"/>
<organism evidence="14 15">
    <name type="scientific">Sandaracinobacter neustonicus</name>
    <dbReference type="NCBI Taxonomy" id="1715348"/>
    <lineage>
        <taxon>Bacteria</taxon>
        <taxon>Pseudomonadati</taxon>
        <taxon>Pseudomonadota</taxon>
        <taxon>Alphaproteobacteria</taxon>
        <taxon>Sphingomonadales</taxon>
        <taxon>Sphingosinicellaceae</taxon>
        <taxon>Sandaracinobacter</taxon>
    </lineage>
</organism>
<accession>A0A501XI98</accession>
<dbReference type="PROSITE" id="PS01061">
    <property type="entry name" value="FLIP_2"/>
    <property type="match status" value="1"/>
</dbReference>
<sequence length="262" mass="28238">MRVLTAARRRHALLFVVGLLAMLMAAPVFAQTAPEQPSALGGLIALAGGEKGTAFSLSLQVLLLMTLLTLLPSVLLMMTAFVRIVVVLAILRQAIGLQQAPPNQLMIGLALFLTFFVMQPWMERINDQALQPFVANELPAEQAISRASDILHGFMLQHTRTADLNLFAGLANASPFASEAEVPMRILLPAFATSELKTAFQIGILLFLPFLIIDLVVASVLMALGMMMVSPVLIALPFKLMLFVAVDGWALVTASLARSFAT</sequence>
<feature type="signal peptide" evidence="13">
    <location>
        <begin position="1"/>
        <end position="30"/>
    </location>
</feature>
<keyword evidence="4 12" id="KW-1003">Cell membrane</keyword>
<dbReference type="PROSITE" id="PS01060">
    <property type="entry name" value="FLIP_1"/>
    <property type="match status" value="1"/>
</dbReference>
<dbReference type="AlphaFoldDB" id="A0A501XI98"/>
<evidence type="ECO:0000256" key="9">
    <source>
        <dbReference type="ARBA" id="ARBA00023136"/>
    </source>
</evidence>
<evidence type="ECO:0000256" key="4">
    <source>
        <dbReference type="ARBA" id="ARBA00022475"/>
    </source>
</evidence>